<dbReference type="SMART" id="SM00421">
    <property type="entry name" value="HTH_LUXR"/>
    <property type="match status" value="1"/>
</dbReference>
<dbReference type="CDD" id="cd06170">
    <property type="entry name" value="LuxR_C_like"/>
    <property type="match status" value="1"/>
</dbReference>
<proteinExistence type="predicted"/>
<name>A0AB39T3D4_9ACTN</name>
<feature type="domain" description="HTH luxR-type" evidence="1">
    <location>
        <begin position="262"/>
        <end position="327"/>
    </location>
</feature>
<sequence>MLEPLGLDSAAEQLYKSMLAYPQDDLATLSARLGVDEQDAHRSLDSLSTLALVRPALREGGGYRAVSPEIAMELILSRQQADLAAQQLRIETSRAAAAQLIAECSALTNTAATSGEDAERLIGVDVIRERLVLLAAQAEQEITTFAPGGAHPAADLEASRRPNGALLDRGIRMRTIYLDSVRNHAPTLEHVNWLSSRGGQVRTAATLPVRMVIIDRRQVVLPLDTSDARTGAVLLKGEGIVTALYALFESTWAAATPLGTPPVVDQNDLSNQEVEILRLLDTGLTDEVIARRLGVSARTARRLTALLMERLGARSRFEAGANAVRQGWLSLTR</sequence>
<dbReference type="AlphaFoldDB" id="A0AB39T3D4"/>
<evidence type="ECO:0000313" key="2">
    <source>
        <dbReference type="EMBL" id="XDQ72395.1"/>
    </source>
</evidence>
<accession>A0AB39T3D4</accession>
<dbReference type="Pfam" id="PF00196">
    <property type="entry name" value="GerE"/>
    <property type="match status" value="1"/>
</dbReference>
<dbReference type="PANTHER" id="PTHR34293:SF1">
    <property type="entry name" value="HTH-TYPE TRANSCRIPTIONAL REGULATOR TRMBL2"/>
    <property type="match status" value="1"/>
</dbReference>
<dbReference type="Gene3D" id="1.10.10.10">
    <property type="entry name" value="Winged helix-like DNA-binding domain superfamily/Winged helix DNA-binding domain"/>
    <property type="match status" value="1"/>
</dbReference>
<dbReference type="InterPro" id="IPR016032">
    <property type="entry name" value="Sig_transdc_resp-reg_C-effctor"/>
</dbReference>
<gene>
    <name evidence="2" type="ORF">AB5J54_18635</name>
</gene>
<dbReference type="InterPro" id="IPR036388">
    <property type="entry name" value="WH-like_DNA-bd_sf"/>
</dbReference>
<protein>
    <submittedName>
        <fullName evidence="2">LuxR C-terminal-related transcriptional regulator</fullName>
    </submittedName>
</protein>
<organism evidence="2">
    <name type="scientific">Streptomyces sp. R44</name>
    <dbReference type="NCBI Taxonomy" id="3238633"/>
    <lineage>
        <taxon>Bacteria</taxon>
        <taxon>Bacillati</taxon>
        <taxon>Actinomycetota</taxon>
        <taxon>Actinomycetes</taxon>
        <taxon>Kitasatosporales</taxon>
        <taxon>Streptomycetaceae</taxon>
        <taxon>Streptomyces</taxon>
    </lineage>
</organism>
<dbReference type="InterPro" id="IPR000792">
    <property type="entry name" value="Tscrpt_reg_LuxR_C"/>
</dbReference>
<evidence type="ECO:0000259" key="1">
    <source>
        <dbReference type="PROSITE" id="PS50043"/>
    </source>
</evidence>
<dbReference type="RefSeq" id="WP_369145040.1">
    <property type="nucleotide sequence ID" value="NZ_CP163444.1"/>
</dbReference>
<dbReference type="GO" id="GO:0003677">
    <property type="term" value="F:DNA binding"/>
    <property type="evidence" value="ECO:0007669"/>
    <property type="project" value="InterPro"/>
</dbReference>
<reference evidence="2" key="1">
    <citation type="submission" date="2024-07" db="EMBL/GenBank/DDBJ databases">
        <authorList>
            <person name="Yu S.T."/>
        </authorList>
    </citation>
    <scope>NUCLEOTIDE SEQUENCE</scope>
    <source>
        <strain evidence="2">R44</strain>
    </source>
</reference>
<dbReference type="SUPFAM" id="SSF46894">
    <property type="entry name" value="C-terminal effector domain of the bipartite response regulators"/>
    <property type="match status" value="1"/>
</dbReference>
<dbReference type="GO" id="GO:0006355">
    <property type="term" value="P:regulation of DNA-templated transcription"/>
    <property type="evidence" value="ECO:0007669"/>
    <property type="project" value="InterPro"/>
</dbReference>
<dbReference type="PRINTS" id="PR00038">
    <property type="entry name" value="HTHLUXR"/>
</dbReference>
<dbReference type="PROSITE" id="PS50043">
    <property type="entry name" value="HTH_LUXR_2"/>
    <property type="match status" value="1"/>
</dbReference>
<dbReference type="PANTHER" id="PTHR34293">
    <property type="entry name" value="HTH-TYPE TRANSCRIPTIONAL REGULATOR TRMBL2"/>
    <property type="match status" value="1"/>
</dbReference>
<dbReference type="InterPro" id="IPR051797">
    <property type="entry name" value="TrmB-like"/>
</dbReference>
<dbReference type="EMBL" id="CP163444">
    <property type="protein sequence ID" value="XDQ72395.1"/>
    <property type="molecule type" value="Genomic_DNA"/>
</dbReference>